<reference evidence="2" key="1">
    <citation type="submission" date="2020-02" db="EMBL/GenBank/DDBJ databases">
        <authorList>
            <person name="Meier V. D."/>
        </authorList>
    </citation>
    <scope>NUCLEOTIDE SEQUENCE</scope>
    <source>
        <strain evidence="2">AVDCRST_MAG51</strain>
    </source>
</reference>
<keyword evidence="2" id="KW-0378">Hydrolase</keyword>
<evidence type="ECO:0000313" key="2">
    <source>
        <dbReference type="EMBL" id="CAA9396258.1"/>
    </source>
</evidence>
<protein>
    <submittedName>
        <fullName evidence="2">Signal peptidase I</fullName>
        <ecNumber evidence="2">3.4.21.89</ecNumber>
    </submittedName>
</protein>
<accession>A0A6J4NRI8</accession>
<dbReference type="EC" id="3.4.21.89" evidence="2"/>
<evidence type="ECO:0000256" key="1">
    <source>
        <dbReference type="SAM" id="MobiDB-lite"/>
    </source>
</evidence>
<dbReference type="GO" id="GO:0009003">
    <property type="term" value="F:signal peptidase activity"/>
    <property type="evidence" value="ECO:0007669"/>
    <property type="project" value="UniProtKB-EC"/>
</dbReference>
<name>A0A6J4NRI8_9BURK</name>
<organism evidence="2">
    <name type="scientific">uncultured Ramlibacter sp</name>
    <dbReference type="NCBI Taxonomy" id="260755"/>
    <lineage>
        <taxon>Bacteria</taxon>
        <taxon>Pseudomonadati</taxon>
        <taxon>Pseudomonadota</taxon>
        <taxon>Betaproteobacteria</taxon>
        <taxon>Burkholderiales</taxon>
        <taxon>Comamonadaceae</taxon>
        <taxon>Ramlibacter</taxon>
        <taxon>environmental samples</taxon>
    </lineage>
</organism>
<feature type="non-terminal residue" evidence="2">
    <location>
        <position position="1"/>
    </location>
</feature>
<feature type="non-terminal residue" evidence="2">
    <location>
        <position position="144"/>
    </location>
</feature>
<proteinExistence type="predicted"/>
<sequence length="144" mass="15103">AGADRRGAGGFRRLCRRLVPGSPRGQLRAAAVHGHGGDRHLLAGGKAVLPAPAPARRRRPGIACRGSPRPTGCAGLHPGGRHRVVPRPPEAADAALVAGLDRRTFSGHPGRVRVALVPVRAFQDPVRVDDPHAVGWRPDPGEQV</sequence>
<feature type="region of interest" description="Disordered" evidence="1">
    <location>
        <begin position="51"/>
        <end position="84"/>
    </location>
</feature>
<gene>
    <name evidence="2" type="ORF">AVDCRST_MAG51-612</name>
</gene>
<dbReference type="EMBL" id="CADCUX010000164">
    <property type="protein sequence ID" value="CAA9396258.1"/>
    <property type="molecule type" value="Genomic_DNA"/>
</dbReference>
<dbReference type="AlphaFoldDB" id="A0A6J4NRI8"/>